<evidence type="ECO:0000256" key="1">
    <source>
        <dbReference type="SAM" id="MobiDB-lite"/>
    </source>
</evidence>
<dbReference type="Proteomes" id="UP000799438">
    <property type="component" value="Unassembled WGS sequence"/>
</dbReference>
<evidence type="ECO:0000313" key="3">
    <source>
        <dbReference type="Proteomes" id="UP000799438"/>
    </source>
</evidence>
<dbReference type="EMBL" id="ML995477">
    <property type="protein sequence ID" value="KAF2145630.1"/>
    <property type="molecule type" value="Genomic_DNA"/>
</dbReference>
<keyword evidence="3" id="KW-1185">Reference proteome</keyword>
<dbReference type="RefSeq" id="XP_033401342.1">
    <property type="nucleotide sequence ID" value="XM_033539870.1"/>
</dbReference>
<dbReference type="GeneID" id="54297366"/>
<gene>
    <name evidence="2" type="ORF">K452DRAFT_283985</name>
</gene>
<reference evidence="2" key="1">
    <citation type="journal article" date="2020" name="Stud. Mycol.">
        <title>101 Dothideomycetes genomes: a test case for predicting lifestyles and emergence of pathogens.</title>
        <authorList>
            <person name="Haridas S."/>
            <person name="Albert R."/>
            <person name="Binder M."/>
            <person name="Bloem J."/>
            <person name="Labutti K."/>
            <person name="Salamov A."/>
            <person name="Andreopoulos B."/>
            <person name="Baker S."/>
            <person name="Barry K."/>
            <person name="Bills G."/>
            <person name="Bluhm B."/>
            <person name="Cannon C."/>
            <person name="Castanera R."/>
            <person name="Culley D."/>
            <person name="Daum C."/>
            <person name="Ezra D."/>
            <person name="Gonzalez J."/>
            <person name="Henrissat B."/>
            <person name="Kuo A."/>
            <person name="Liang C."/>
            <person name="Lipzen A."/>
            <person name="Lutzoni F."/>
            <person name="Magnuson J."/>
            <person name="Mondo S."/>
            <person name="Nolan M."/>
            <person name="Ohm R."/>
            <person name="Pangilinan J."/>
            <person name="Park H.-J."/>
            <person name="Ramirez L."/>
            <person name="Alfaro M."/>
            <person name="Sun H."/>
            <person name="Tritt A."/>
            <person name="Yoshinaga Y."/>
            <person name="Zwiers L.-H."/>
            <person name="Turgeon B."/>
            <person name="Goodwin S."/>
            <person name="Spatafora J."/>
            <person name="Crous P."/>
            <person name="Grigoriev I."/>
        </authorList>
    </citation>
    <scope>NUCLEOTIDE SEQUENCE</scope>
    <source>
        <strain evidence="2">CBS 121167</strain>
    </source>
</reference>
<protein>
    <submittedName>
        <fullName evidence="2">Uncharacterized protein</fullName>
    </submittedName>
</protein>
<feature type="region of interest" description="Disordered" evidence="1">
    <location>
        <begin position="36"/>
        <end position="63"/>
    </location>
</feature>
<dbReference type="AlphaFoldDB" id="A0A6A6BNC1"/>
<organism evidence="2 3">
    <name type="scientific">Aplosporella prunicola CBS 121167</name>
    <dbReference type="NCBI Taxonomy" id="1176127"/>
    <lineage>
        <taxon>Eukaryota</taxon>
        <taxon>Fungi</taxon>
        <taxon>Dikarya</taxon>
        <taxon>Ascomycota</taxon>
        <taxon>Pezizomycotina</taxon>
        <taxon>Dothideomycetes</taxon>
        <taxon>Dothideomycetes incertae sedis</taxon>
        <taxon>Botryosphaeriales</taxon>
        <taxon>Aplosporellaceae</taxon>
        <taxon>Aplosporella</taxon>
    </lineage>
</organism>
<accession>A0A6A6BNC1</accession>
<proteinExistence type="predicted"/>
<name>A0A6A6BNC1_9PEZI</name>
<evidence type="ECO:0000313" key="2">
    <source>
        <dbReference type="EMBL" id="KAF2145630.1"/>
    </source>
</evidence>
<sequence length="63" mass="7152">MPHTTHARIMHAHNAHKPLSPLSFLIRSRVTLPPSFPLTNLPAFRNQQQSRTREPAGHHCPLT</sequence>